<dbReference type="Proteomes" id="UP000580910">
    <property type="component" value="Unassembled WGS sequence"/>
</dbReference>
<organism evidence="2 3">
    <name type="scientific">Nocardioides ginsengisegetis</name>
    <dbReference type="NCBI Taxonomy" id="661491"/>
    <lineage>
        <taxon>Bacteria</taxon>
        <taxon>Bacillati</taxon>
        <taxon>Actinomycetota</taxon>
        <taxon>Actinomycetes</taxon>
        <taxon>Propionibacteriales</taxon>
        <taxon>Nocardioidaceae</taxon>
        <taxon>Nocardioides</taxon>
    </lineage>
</organism>
<dbReference type="RefSeq" id="WP_182537148.1">
    <property type="nucleotide sequence ID" value="NZ_JACGXA010000001.1"/>
</dbReference>
<protein>
    <submittedName>
        <fullName evidence="2">Uncharacterized protein</fullName>
    </submittedName>
</protein>
<feature type="signal peptide" evidence="1">
    <location>
        <begin position="1"/>
        <end position="31"/>
    </location>
</feature>
<feature type="chain" id="PRO_5030946156" evidence="1">
    <location>
        <begin position="32"/>
        <end position="464"/>
    </location>
</feature>
<proteinExistence type="predicted"/>
<evidence type="ECO:0000313" key="3">
    <source>
        <dbReference type="Proteomes" id="UP000580910"/>
    </source>
</evidence>
<dbReference type="EMBL" id="JACGXA010000001">
    <property type="protein sequence ID" value="MBA8802602.1"/>
    <property type="molecule type" value="Genomic_DNA"/>
</dbReference>
<accession>A0A7W3P8M6</accession>
<evidence type="ECO:0000256" key="1">
    <source>
        <dbReference type="SAM" id="SignalP"/>
    </source>
</evidence>
<keyword evidence="1" id="KW-0732">Signal</keyword>
<keyword evidence="3" id="KW-1185">Reference proteome</keyword>
<comment type="caution">
    <text evidence="2">The sequence shown here is derived from an EMBL/GenBank/DDBJ whole genome shotgun (WGS) entry which is preliminary data.</text>
</comment>
<sequence>MKKSLSRAIAVTAVCAAGVSGALVTNPAADAARGHSATHAKPVPTNFGYKGDVYGAKVLVDGVELRTLKDAYAQQRCTSYAGREVLKNSVVSVPDNDYVKVSGLSSTTKTYRDLESGLSGIRGTSTVGDVELGATDGSTPTLKLTGLTSVADAFFDSATGKFGHQETFKAPELSIGNLPAEVPAELQDLLDTLTQTGGQVTGAVIDVLQQATGGVIEIPGLGSIGLAGVKSGSATADHAISETYALRLMTDLTGHPTVLELGRARTRVARPVPAGVFRSTAMGLDMFSGNALHMGNLGQRSIPCEGTGGVVKKQHIADASVLGGLATLTGIDYAFMGKQHSDGSARGMVSSKLGKITLDSIGLEIDGIASTVHMFKPAGTNRVRKSIDTSIAKILVNGEELAVPKPGETIELGDGTGNFLQYRVVKNNFYGSEVHAVVLTLGDSFTPGGSIMDLGWAAGKIFPR</sequence>
<dbReference type="AlphaFoldDB" id="A0A7W3P8M6"/>
<reference evidence="2 3" key="1">
    <citation type="submission" date="2020-07" db="EMBL/GenBank/DDBJ databases">
        <title>Sequencing the genomes of 1000 actinobacteria strains.</title>
        <authorList>
            <person name="Klenk H.-P."/>
        </authorList>
    </citation>
    <scope>NUCLEOTIDE SEQUENCE [LARGE SCALE GENOMIC DNA]</scope>
    <source>
        <strain evidence="2 3">DSM 21349</strain>
    </source>
</reference>
<name>A0A7W3P8M6_9ACTN</name>
<evidence type="ECO:0000313" key="2">
    <source>
        <dbReference type="EMBL" id="MBA8802602.1"/>
    </source>
</evidence>
<gene>
    <name evidence="2" type="ORF">FB382_000893</name>
</gene>